<evidence type="ECO:0000259" key="3">
    <source>
        <dbReference type="PROSITE" id="PS50943"/>
    </source>
</evidence>
<dbReference type="SMART" id="SM00530">
    <property type="entry name" value="HTH_XRE"/>
    <property type="match status" value="2"/>
</dbReference>
<dbReference type="Pfam" id="PF19054">
    <property type="entry name" value="DUF5753"/>
    <property type="match status" value="1"/>
</dbReference>
<dbReference type="InterPro" id="IPR050807">
    <property type="entry name" value="TransReg_Diox_bact_type"/>
</dbReference>
<dbReference type="PANTHER" id="PTHR46797:SF1">
    <property type="entry name" value="METHYLPHOSPHONATE SYNTHASE"/>
    <property type="match status" value="1"/>
</dbReference>
<dbReference type="PROSITE" id="PS50943">
    <property type="entry name" value="HTH_CROC1"/>
    <property type="match status" value="1"/>
</dbReference>
<protein>
    <recommendedName>
        <fullName evidence="3">HTH cro/C1-type domain-containing protein</fullName>
    </recommendedName>
</protein>
<accession>A0A810MZK2</accession>
<dbReference type="InterPro" id="IPR043917">
    <property type="entry name" value="DUF5753"/>
</dbReference>
<evidence type="ECO:0000256" key="1">
    <source>
        <dbReference type="ARBA" id="ARBA00023125"/>
    </source>
</evidence>
<dbReference type="GO" id="GO:0003677">
    <property type="term" value="F:DNA binding"/>
    <property type="evidence" value="ECO:0007669"/>
    <property type="project" value="UniProtKB-KW"/>
</dbReference>
<keyword evidence="1" id="KW-0238">DNA-binding</keyword>
<dbReference type="RefSeq" id="WP_212823618.1">
    <property type="nucleotide sequence ID" value="NZ_AP023359.1"/>
</dbReference>
<evidence type="ECO:0000313" key="5">
    <source>
        <dbReference type="Proteomes" id="UP000680866"/>
    </source>
</evidence>
<feature type="region of interest" description="Disordered" evidence="2">
    <location>
        <begin position="89"/>
        <end position="115"/>
    </location>
</feature>
<keyword evidence="5" id="KW-1185">Reference proteome</keyword>
<dbReference type="CDD" id="cd00093">
    <property type="entry name" value="HTH_XRE"/>
    <property type="match status" value="1"/>
</dbReference>
<name>A0A810MZK2_9ACTN</name>
<dbReference type="InterPro" id="IPR010982">
    <property type="entry name" value="Lambda_DNA-bd_dom_sf"/>
</dbReference>
<reference evidence="4" key="1">
    <citation type="submission" date="2020-08" db="EMBL/GenBank/DDBJ databases">
        <title>Whole genome shotgun sequence of Polymorphospora rubra NBRC 101157.</title>
        <authorList>
            <person name="Komaki H."/>
            <person name="Tamura T."/>
        </authorList>
    </citation>
    <scope>NUCLEOTIDE SEQUENCE</scope>
    <source>
        <strain evidence="4">NBRC 101157</strain>
    </source>
</reference>
<dbReference type="InterPro" id="IPR001387">
    <property type="entry name" value="Cro/C1-type_HTH"/>
</dbReference>
<dbReference type="KEGG" id="pry:Prubr_18060"/>
<dbReference type="Gene3D" id="1.10.260.40">
    <property type="entry name" value="lambda repressor-like DNA-binding domains"/>
    <property type="match status" value="2"/>
</dbReference>
<dbReference type="Proteomes" id="UP000680866">
    <property type="component" value="Chromosome"/>
</dbReference>
<dbReference type="GO" id="GO:0003700">
    <property type="term" value="F:DNA-binding transcription factor activity"/>
    <property type="evidence" value="ECO:0007669"/>
    <property type="project" value="TreeGrafter"/>
</dbReference>
<organism evidence="4 5">
    <name type="scientific">Polymorphospora rubra</name>
    <dbReference type="NCBI Taxonomy" id="338584"/>
    <lineage>
        <taxon>Bacteria</taxon>
        <taxon>Bacillati</taxon>
        <taxon>Actinomycetota</taxon>
        <taxon>Actinomycetes</taxon>
        <taxon>Micromonosporales</taxon>
        <taxon>Micromonosporaceae</taxon>
        <taxon>Polymorphospora</taxon>
    </lineage>
</organism>
<evidence type="ECO:0000256" key="2">
    <source>
        <dbReference type="SAM" id="MobiDB-lite"/>
    </source>
</evidence>
<dbReference type="EMBL" id="AP023359">
    <property type="protein sequence ID" value="BCJ64785.1"/>
    <property type="molecule type" value="Genomic_DNA"/>
</dbReference>
<dbReference type="GO" id="GO:0005829">
    <property type="term" value="C:cytosol"/>
    <property type="evidence" value="ECO:0007669"/>
    <property type="project" value="TreeGrafter"/>
</dbReference>
<gene>
    <name evidence="4" type="ORF">Prubr_18060</name>
</gene>
<proteinExistence type="predicted"/>
<feature type="domain" description="HTH cro/C1-type" evidence="3">
    <location>
        <begin position="135"/>
        <end position="188"/>
    </location>
</feature>
<dbReference type="AlphaFoldDB" id="A0A810MZK2"/>
<dbReference type="SUPFAM" id="SSF47413">
    <property type="entry name" value="lambda repressor-like DNA-binding domains"/>
    <property type="match status" value="2"/>
</dbReference>
<dbReference type="Pfam" id="PF13560">
    <property type="entry name" value="HTH_31"/>
    <property type="match status" value="2"/>
</dbReference>
<dbReference type="PANTHER" id="PTHR46797">
    <property type="entry name" value="HTH-TYPE TRANSCRIPTIONAL REGULATOR"/>
    <property type="match status" value="1"/>
</dbReference>
<evidence type="ECO:0000313" key="4">
    <source>
        <dbReference type="EMBL" id="BCJ64785.1"/>
    </source>
</evidence>
<sequence>MPYKQSPSSLRALWLGEQMRRLRRDRRITLKAAASHLRVGHSALARFERGQWPFLAGRVATLLDIYQVTDPKRRGMLLRLDAEVDRRNAWEPDPDDLHHPEPDHEPKPADQENNRMPFQERHHPTVRGQWLAEQLRQLRLDRRLTLQQVAERLPLDWSSLGRFERGEIKPKYDDVAALLDLYHVFDDRQRDVLLSLALDARHGDHWDVDFGDELPYRPYVNLAWLETRATAIRYYATTRIPDLLQTPEYAARLIQTQMGIHQPTPEHRAAVAALNARKQALRDGTNRLSAVITETALRNQVGDSHLMDQQINHLHKLARHPRNTINVLPDGHEITARYDTPFTVFDMPDPYPPVAVTQSLAGRLYLEHPRSLRFTVAHDHLQAAVQADSRTSQLLTALQHSVPVAP</sequence>